<evidence type="ECO:0000313" key="12">
    <source>
        <dbReference type="EMBL" id="ANI92478.1"/>
    </source>
</evidence>
<dbReference type="PIRSF" id="PIRSF000149">
    <property type="entry name" value="GAP_DH"/>
    <property type="match status" value="1"/>
</dbReference>
<dbReference type="GO" id="GO:0051287">
    <property type="term" value="F:NAD binding"/>
    <property type="evidence" value="ECO:0007669"/>
    <property type="project" value="InterPro"/>
</dbReference>
<dbReference type="Gene3D" id="3.30.360.10">
    <property type="entry name" value="Dihydrodipicolinate Reductase, domain 2"/>
    <property type="match status" value="1"/>
</dbReference>
<evidence type="ECO:0000256" key="3">
    <source>
        <dbReference type="ARBA" id="ARBA00021022"/>
    </source>
</evidence>
<dbReference type="Pfam" id="PF02800">
    <property type="entry name" value="Gp_dh_C"/>
    <property type="match status" value="1"/>
</dbReference>
<feature type="binding site" evidence="6">
    <location>
        <position position="187"/>
    </location>
    <ligand>
        <name>D-glyceraldehyde 3-phosphate</name>
        <dbReference type="ChEBI" id="CHEBI:59776"/>
    </ligand>
</feature>
<feature type="binding site" evidence="6">
    <location>
        <begin position="215"/>
        <end position="216"/>
    </location>
    <ligand>
        <name>D-glyceraldehyde 3-phosphate</name>
        <dbReference type="ChEBI" id="CHEBI:59776"/>
    </ligand>
</feature>
<dbReference type="AlphaFoldDB" id="A0A173LLQ3"/>
<evidence type="ECO:0000256" key="5">
    <source>
        <dbReference type="PIRSR" id="PIRSR000149-1"/>
    </source>
</evidence>
<organism evidence="12 13">
    <name type="scientific">Dietzia timorensis</name>
    <dbReference type="NCBI Taxonomy" id="499555"/>
    <lineage>
        <taxon>Bacteria</taxon>
        <taxon>Bacillati</taxon>
        <taxon>Actinomycetota</taxon>
        <taxon>Actinomycetes</taxon>
        <taxon>Mycobacteriales</taxon>
        <taxon>Dietziaceae</taxon>
        <taxon>Dietzia</taxon>
    </lineage>
</organism>
<evidence type="ECO:0000256" key="6">
    <source>
        <dbReference type="PIRSR" id="PIRSR000149-2"/>
    </source>
</evidence>
<accession>A0A173LLQ3</accession>
<dbReference type="InterPro" id="IPR020828">
    <property type="entry name" value="GlycerAld_3-P_DH_NAD(P)-bd"/>
</dbReference>
<dbReference type="PROSITE" id="PS00071">
    <property type="entry name" value="GAPDH"/>
    <property type="match status" value="1"/>
</dbReference>
<evidence type="ECO:0000256" key="1">
    <source>
        <dbReference type="ARBA" id="ARBA00004496"/>
    </source>
</evidence>
<feature type="domain" description="Glyceraldehyde 3-phosphate dehydrogenase NAD(P) binding" evidence="11">
    <location>
        <begin position="3"/>
        <end position="157"/>
    </location>
</feature>
<dbReference type="Proteomes" id="UP000186104">
    <property type="component" value="Chromosome"/>
</dbReference>
<feature type="binding site" evidence="7">
    <location>
        <position position="319"/>
    </location>
    <ligand>
        <name>NAD(+)</name>
        <dbReference type="ChEBI" id="CHEBI:57540"/>
    </ligand>
</feature>
<evidence type="ECO:0000256" key="10">
    <source>
        <dbReference type="RuleBase" id="RU361160"/>
    </source>
</evidence>
<keyword evidence="7" id="KW-0547">Nucleotide-binding</keyword>
<dbReference type="InterPro" id="IPR006424">
    <property type="entry name" value="Glyceraldehyde-3-P_DH_1"/>
</dbReference>
<dbReference type="Pfam" id="PF00044">
    <property type="entry name" value="Gp_dh_N"/>
    <property type="match status" value="1"/>
</dbReference>
<reference evidence="12 13" key="1">
    <citation type="submission" date="2016-06" db="EMBL/GenBank/DDBJ databases">
        <title>Complete genome sequence of a saline-alkali tolerant type strain Dietzia timorensis ID05-A0528T.</title>
        <authorList>
            <person name="Wu X."/>
        </authorList>
    </citation>
    <scope>NUCLEOTIDE SEQUENCE [LARGE SCALE GENOMIC DNA]</scope>
    <source>
        <strain evidence="12 13">ID05-A0528</strain>
    </source>
</reference>
<dbReference type="FunFam" id="3.40.50.720:FF:000001">
    <property type="entry name" value="Glyceraldehyde-3-phosphate dehydrogenase"/>
    <property type="match status" value="1"/>
</dbReference>
<dbReference type="InterPro" id="IPR020831">
    <property type="entry name" value="GlycerAld/Erythrose_P_DH"/>
</dbReference>
<dbReference type="GO" id="GO:0005737">
    <property type="term" value="C:cytoplasm"/>
    <property type="evidence" value="ECO:0007669"/>
    <property type="project" value="UniProtKB-SubCell"/>
</dbReference>
<proteinExistence type="inferred from homology"/>
<feature type="binding site" evidence="7">
    <location>
        <begin position="12"/>
        <end position="13"/>
    </location>
    <ligand>
        <name>NAD(+)</name>
        <dbReference type="ChEBI" id="CHEBI:57540"/>
    </ligand>
</feature>
<keyword evidence="4 10" id="KW-0560">Oxidoreductase</keyword>
<dbReference type="GO" id="GO:0004365">
    <property type="term" value="F:glyceraldehyde-3-phosphate dehydrogenase (NAD+) (phosphorylating) activity"/>
    <property type="evidence" value="ECO:0007669"/>
    <property type="project" value="UniProtKB-ARBA"/>
</dbReference>
<dbReference type="GO" id="GO:0006006">
    <property type="term" value="P:glucose metabolic process"/>
    <property type="evidence" value="ECO:0007669"/>
    <property type="project" value="InterPro"/>
</dbReference>
<feature type="binding site" evidence="7">
    <location>
        <position position="39"/>
    </location>
    <ligand>
        <name>NAD(+)</name>
        <dbReference type="ChEBI" id="CHEBI:57540"/>
    </ligand>
</feature>
<dbReference type="EMBL" id="CP015961">
    <property type="protein sequence ID" value="ANI92478.1"/>
    <property type="molecule type" value="Genomic_DNA"/>
</dbReference>
<dbReference type="InterPro" id="IPR020830">
    <property type="entry name" value="GlycerAld_3-P_DH_AS"/>
</dbReference>
<evidence type="ECO:0000256" key="9">
    <source>
        <dbReference type="RuleBase" id="RU000397"/>
    </source>
</evidence>
<feature type="site" description="Activates thiol group during catalysis" evidence="8">
    <location>
        <position position="184"/>
    </location>
</feature>
<dbReference type="KEGG" id="dtm:BJL86_1702"/>
<feature type="binding site" evidence="7">
    <location>
        <position position="126"/>
    </location>
    <ligand>
        <name>NAD(+)</name>
        <dbReference type="ChEBI" id="CHEBI:57540"/>
    </ligand>
</feature>
<feature type="binding site" evidence="6">
    <location>
        <begin position="156"/>
        <end position="158"/>
    </location>
    <ligand>
        <name>D-glyceraldehyde 3-phosphate</name>
        <dbReference type="ChEBI" id="CHEBI:59776"/>
    </ligand>
</feature>
<dbReference type="PANTHER" id="PTHR43148">
    <property type="entry name" value="GLYCERALDEHYDE-3-PHOSPHATE DEHYDROGENASE 2"/>
    <property type="match status" value="1"/>
</dbReference>
<evidence type="ECO:0000256" key="4">
    <source>
        <dbReference type="ARBA" id="ARBA00023002"/>
    </source>
</evidence>
<sequence>MTIRVGINGFGRIGRNFFRAVEALRAAGNTDIEIVCVNDLTTNDALAHLLKYDSVLGRLGEDVTYDDNSLTIGDRKIGALAVKEGPAAVPWGDYGVDVVVESTGIFTDAEKAKGHLEGGAKKVIISAPAKNEDITIVMGVNDDQYDGSQTIISNASCTTNCLAPVAKVLNDEFGIVKGLMTTVHAYTADQNLQDAPHKDMRRARAAAINMVPTSTGAAQAVSLVLPELKGKFDGYAVRVPLPTGSLTDLTAELEKKATVEEVNAAMKAAAEGPLKGILKYNEDPIVSSDIVTDPHSSIFDAPLTKVIDGQVKIASWYDNEWGYSNRLADLVSLVGKSL</sequence>
<dbReference type="FunFam" id="3.30.360.10:FF:000002">
    <property type="entry name" value="Glyceraldehyde-3-phosphate dehydrogenase"/>
    <property type="match status" value="1"/>
</dbReference>
<dbReference type="CDD" id="cd05214">
    <property type="entry name" value="GAPDH_I_N"/>
    <property type="match status" value="1"/>
</dbReference>
<comment type="similarity">
    <text evidence="2 9">Belongs to the glyceraldehyde-3-phosphate dehydrogenase family.</text>
</comment>
<dbReference type="RefSeq" id="WP_067471073.1">
    <property type="nucleotide sequence ID" value="NZ_CP015961.1"/>
</dbReference>
<dbReference type="OrthoDB" id="9803304at2"/>
<dbReference type="NCBIfam" id="TIGR01534">
    <property type="entry name" value="GAPDH-I"/>
    <property type="match status" value="1"/>
</dbReference>
<evidence type="ECO:0000259" key="11">
    <source>
        <dbReference type="SMART" id="SM00846"/>
    </source>
</evidence>
<dbReference type="CDD" id="cd18126">
    <property type="entry name" value="GAPDH_I_C"/>
    <property type="match status" value="1"/>
</dbReference>
<feature type="binding site" evidence="6">
    <location>
        <position position="238"/>
    </location>
    <ligand>
        <name>D-glyceraldehyde 3-phosphate</name>
        <dbReference type="ChEBI" id="CHEBI:59776"/>
    </ligand>
</feature>
<keyword evidence="13" id="KW-1185">Reference proteome</keyword>
<gene>
    <name evidence="12" type="ORF">BJL86_1702</name>
</gene>
<evidence type="ECO:0000256" key="7">
    <source>
        <dbReference type="PIRSR" id="PIRSR000149-3"/>
    </source>
</evidence>
<dbReference type="EC" id="1.2.1.-" evidence="10"/>
<dbReference type="SUPFAM" id="SSF51735">
    <property type="entry name" value="NAD(P)-binding Rossmann-fold domains"/>
    <property type="match status" value="1"/>
</dbReference>
<name>A0A173LLQ3_9ACTN</name>
<dbReference type="STRING" id="499555.BJL86_1702"/>
<evidence type="ECO:0000256" key="2">
    <source>
        <dbReference type="ARBA" id="ARBA00007406"/>
    </source>
</evidence>
<dbReference type="PRINTS" id="PR00078">
    <property type="entry name" value="G3PDHDRGNASE"/>
</dbReference>
<evidence type="ECO:0000256" key="8">
    <source>
        <dbReference type="PIRSR" id="PIRSR000149-4"/>
    </source>
</evidence>
<evidence type="ECO:0000313" key="13">
    <source>
        <dbReference type="Proteomes" id="UP000186104"/>
    </source>
</evidence>
<keyword evidence="7" id="KW-0520">NAD</keyword>
<dbReference type="SUPFAM" id="SSF55347">
    <property type="entry name" value="Glyceraldehyde-3-phosphate dehydrogenase-like, C-terminal domain"/>
    <property type="match status" value="1"/>
</dbReference>
<dbReference type="SMART" id="SM00846">
    <property type="entry name" value="Gp_dh_N"/>
    <property type="match status" value="1"/>
</dbReference>
<feature type="active site" description="Nucleophile" evidence="5">
    <location>
        <position position="157"/>
    </location>
</feature>
<protein>
    <recommendedName>
        <fullName evidence="3 10">Glyceraldehyde-3-phosphate dehydrogenase</fullName>
        <ecNumber evidence="10">1.2.1.-</ecNumber>
    </recommendedName>
</protein>
<dbReference type="InterPro" id="IPR036291">
    <property type="entry name" value="NAD(P)-bd_dom_sf"/>
</dbReference>
<dbReference type="GO" id="GO:0050661">
    <property type="term" value="F:NADP binding"/>
    <property type="evidence" value="ECO:0007669"/>
    <property type="project" value="InterPro"/>
</dbReference>
<dbReference type="Gene3D" id="3.40.50.720">
    <property type="entry name" value="NAD(P)-binding Rossmann-like Domain"/>
    <property type="match status" value="1"/>
</dbReference>
<dbReference type="InterPro" id="IPR020829">
    <property type="entry name" value="GlycerAld_3-P_DH_cat"/>
</dbReference>
<comment type="subcellular location">
    <subcellularLocation>
        <location evidence="1">Cytoplasm</location>
    </subcellularLocation>
</comment>